<name>A0A0G0ERV7_9BACT</name>
<gene>
    <name evidence="5" type="ORF">US19_C0029G0008</name>
</gene>
<keyword evidence="2 3" id="KW-0378">Hydrolase</keyword>
<dbReference type="InterPro" id="IPR015797">
    <property type="entry name" value="NUDIX_hydrolase-like_dom_sf"/>
</dbReference>
<dbReference type="Proteomes" id="UP000034492">
    <property type="component" value="Unassembled WGS sequence"/>
</dbReference>
<dbReference type="InterPro" id="IPR000086">
    <property type="entry name" value="NUDIX_hydrolase_dom"/>
</dbReference>
<evidence type="ECO:0000313" key="5">
    <source>
        <dbReference type="EMBL" id="KKQ08237.1"/>
    </source>
</evidence>
<dbReference type="GO" id="GO:0016787">
    <property type="term" value="F:hydrolase activity"/>
    <property type="evidence" value="ECO:0007669"/>
    <property type="project" value="UniProtKB-KW"/>
</dbReference>
<dbReference type="EMBL" id="LBSA01000029">
    <property type="protein sequence ID" value="KKQ08237.1"/>
    <property type="molecule type" value="Genomic_DNA"/>
</dbReference>
<dbReference type="SUPFAM" id="SSF55811">
    <property type="entry name" value="Nudix"/>
    <property type="match status" value="1"/>
</dbReference>
<evidence type="ECO:0000313" key="6">
    <source>
        <dbReference type="Proteomes" id="UP000034492"/>
    </source>
</evidence>
<dbReference type="PROSITE" id="PS00893">
    <property type="entry name" value="NUDIX_BOX"/>
    <property type="match status" value="1"/>
</dbReference>
<comment type="caution">
    <text evidence="5">The sequence shown here is derived from an EMBL/GenBank/DDBJ whole genome shotgun (WGS) entry which is preliminary data.</text>
</comment>
<dbReference type="PRINTS" id="PR00502">
    <property type="entry name" value="NUDIXFAMILY"/>
</dbReference>
<comment type="cofactor">
    <cofactor evidence="1">
        <name>Mg(2+)</name>
        <dbReference type="ChEBI" id="CHEBI:18420"/>
    </cofactor>
</comment>
<dbReference type="InterPro" id="IPR020476">
    <property type="entry name" value="Nudix_hydrolase"/>
</dbReference>
<comment type="similarity">
    <text evidence="3">Belongs to the Nudix hydrolase family.</text>
</comment>
<dbReference type="Gene3D" id="3.90.79.10">
    <property type="entry name" value="Nucleoside Triphosphate Pyrophosphohydrolase"/>
    <property type="match status" value="1"/>
</dbReference>
<dbReference type="PANTHER" id="PTHR43046">
    <property type="entry name" value="GDP-MANNOSE MANNOSYL HYDROLASE"/>
    <property type="match status" value="1"/>
</dbReference>
<protein>
    <submittedName>
        <fullName evidence="5">NUDIX hydrolase</fullName>
    </submittedName>
</protein>
<dbReference type="Pfam" id="PF00293">
    <property type="entry name" value="NUDIX"/>
    <property type="match status" value="1"/>
</dbReference>
<feature type="domain" description="Nudix hydrolase" evidence="4">
    <location>
        <begin position="25"/>
        <end position="151"/>
    </location>
</feature>
<evidence type="ECO:0000259" key="4">
    <source>
        <dbReference type="PROSITE" id="PS51462"/>
    </source>
</evidence>
<organism evidence="5 6">
    <name type="scientific">Candidatus Daviesbacteria bacterium GW2011_GWB1_36_5</name>
    <dbReference type="NCBI Taxonomy" id="1618426"/>
    <lineage>
        <taxon>Bacteria</taxon>
        <taxon>Candidatus Daviesiibacteriota</taxon>
    </lineage>
</organism>
<dbReference type="PROSITE" id="PS51462">
    <property type="entry name" value="NUDIX"/>
    <property type="match status" value="1"/>
</dbReference>
<dbReference type="PANTHER" id="PTHR43046:SF14">
    <property type="entry name" value="MUTT_NUDIX FAMILY PROTEIN"/>
    <property type="match status" value="1"/>
</dbReference>
<evidence type="ECO:0000256" key="1">
    <source>
        <dbReference type="ARBA" id="ARBA00001946"/>
    </source>
</evidence>
<evidence type="ECO:0000256" key="3">
    <source>
        <dbReference type="RuleBase" id="RU003476"/>
    </source>
</evidence>
<dbReference type="InterPro" id="IPR020084">
    <property type="entry name" value="NUDIX_hydrolase_CS"/>
</dbReference>
<accession>A0A0G0ERV7</accession>
<dbReference type="CDD" id="cd02883">
    <property type="entry name" value="NUDIX_Hydrolase"/>
    <property type="match status" value="1"/>
</dbReference>
<dbReference type="AlphaFoldDB" id="A0A0G0ERV7"/>
<reference evidence="5 6" key="1">
    <citation type="journal article" date="2015" name="Nature">
        <title>rRNA introns, odd ribosomes, and small enigmatic genomes across a large radiation of phyla.</title>
        <authorList>
            <person name="Brown C.T."/>
            <person name="Hug L.A."/>
            <person name="Thomas B.C."/>
            <person name="Sharon I."/>
            <person name="Castelle C.J."/>
            <person name="Singh A."/>
            <person name="Wilkins M.J."/>
            <person name="Williams K.H."/>
            <person name="Banfield J.F."/>
        </authorList>
    </citation>
    <scope>NUCLEOTIDE SEQUENCE [LARGE SCALE GENOMIC DNA]</scope>
</reference>
<proteinExistence type="inferred from homology"/>
<evidence type="ECO:0000256" key="2">
    <source>
        <dbReference type="ARBA" id="ARBA00022801"/>
    </source>
</evidence>
<sequence length="167" mass="18995">MKKEQIACETQDGNISWADTDNIQLRTSAYGILADNSGRLLVIQAHLPLWEFPGGTPENGETISQAVEREFEEETGIKIRPKELILLRESFYQTPGKQVYHSLQHFFIVEKIGGNINFSKDNLTQATWNETLDLSQDNMNRGAFEALKAYLEYPQGKFRFLNPAQNG</sequence>